<protein>
    <submittedName>
        <fullName evidence="1">Uncharacterized protein</fullName>
    </submittedName>
</protein>
<name>A0A6C0C9Y1_9ZZZZ</name>
<sequence length="229" mass="26703">MSKSFQILLFLKELLPNETAKIITYIYIAARQRFKPGQLVFESPCGHLLRSVESPCPKTFFCPISNEYRILNKEIYLTSACSCSVDDLLCLVETNVDSKNIGMKCEICKRHWDYLTDESTSELKQKVVCFCGKITEQFPCATCPIKNCCIPGCDQICHKKSKAPLCYEHYRCIFCRSKISYRRTYSQWWFEMLPIVSYCKCPYYNDGWDYSLSLSLSLFDEDHKFLNDC</sequence>
<accession>A0A6C0C9Y1</accession>
<dbReference type="AlphaFoldDB" id="A0A6C0C9Y1"/>
<dbReference type="EMBL" id="MN739356">
    <property type="protein sequence ID" value="QHT00515.1"/>
    <property type="molecule type" value="Genomic_DNA"/>
</dbReference>
<organism evidence="1">
    <name type="scientific">viral metagenome</name>
    <dbReference type="NCBI Taxonomy" id="1070528"/>
    <lineage>
        <taxon>unclassified sequences</taxon>
        <taxon>metagenomes</taxon>
        <taxon>organismal metagenomes</taxon>
    </lineage>
</organism>
<reference evidence="1" key="1">
    <citation type="journal article" date="2020" name="Nature">
        <title>Giant virus diversity and host interactions through global metagenomics.</title>
        <authorList>
            <person name="Schulz F."/>
            <person name="Roux S."/>
            <person name="Paez-Espino D."/>
            <person name="Jungbluth S."/>
            <person name="Walsh D.A."/>
            <person name="Denef V.J."/>
            <person name="McMahon K.D."/>
            <person name="Konstantinidis K.T."/>
            <person name="Eloe-Fadrosh E.A."/>
            <person name="Kyrpides N.C."/>
            <person name="Woyke T."/>
        </authorList>
    </citation>
    <scope>NUCLEOTIDE SEQUENCE</scope>
    <source>
        <strain evidence="1">GVMAG-M-3300020192-26</strain>
    </source>
</reference>
<proteinExistence type="predicted"/>
<evidence type="ECO:0000313" key="1">
    <source>
        <dbReference type="EMBL" id="QHT00515.1"/>
    </source>
</evidence>